<dbReference type="EMBL" id="CACRTR010000016">
    <property type="protein sequence ID" value="VYU58685.1"/>
    <property type="molecule type" value="Genomic_DNA"/>
</dbReference>
<dbReference type="Pfam" id="PF18050">
    <property type="entry name" value="Cyclophil_like2"/>
    <property type="match status" value="1"/>
</dbReference>
<proteinExistence type="predicted"/>
<organism evidence="2">
    <name type="scientific">Eubacterium limosum</name>
    <dbReference type="NCBI Taxonomy" id="1736"/>
    <lineage>
        <taxon>Bacteria</taxon>
        <taxon>Bacillati</taxon>
        <taxon>Bacillota</taxon>
        <taxon>Clostridia</taxon>
        <taxon>Eubacteriales</taxon>
        <taxon>Eubacteriaceae</taxon>
        <taxon>Eubacterium</taxon>
    </lineage>
</organism>
<evidence type="ECO:0000259" key="1">
    <source>
        <dbReference type="Pfam" id="PF18050"/>
    </source>
</evidence>
<gene>
    <name evidence="2" type="ORF">ELLFYP34_03678</name>
</gene>
<sequence length="146" mass="16550">MRMATDNAVMQQENPKIATRVLDKGTKINMHFGDTVIPRTLNDSETAQALIKMLPFTVRLSNYGSDFCGVMSEPLPYKEEEVHNGWLNGDIDFATDDNWFTILFDSEKTSGRSGYQVNIGKIDCELEKISKLQGSYQVHIELAEQR</sequence>
<dbReference type="AlphaFoldDB" id="A0A6N3G381"/>
<protein>
    <recommendedName>
        <fullName evidence="1">Cyclophilin-like domain-containing protein</fullName>
    </recommendedName>
</protein>
<accession>A0A6N3G381</accession>
<dbReference type="InterPro" id="IPR041183">
    <property type="entry name" value="Cyclophilin-like"/>
</dbReference>
<dbReference type="Gene3D" id="2.40.100.20">
    <property type="match status" value="1"/>
</dbReference>
<dbReference type="InterPro" id="IPR029000">
    <property type="entry name" value="Cyclophilin-like_dom_sf"/>
</dbReference>
<dbReference type="SUPFAM" id="SSF50891">
    <property type="entry name" value="Cyclophilin-like"/>
    <property type="match status" value="1"/>
</dbReference>
<name>A0A6N3G381_EUBLI</name>
<reference evidence="2" key="1">
    <citation type="submission" date="2019-11" db="EMBL/GenBank/DDBJ databases">
        <authorList>
            <person name="Feng L."/>
        </authorList>
    </citation>
    <scope>NUCLEOTIDE SEQUENCE</scope>
    <source>
        <strain evidence="2">ElimosumLFYP34</strain>
    </source>
</reference>
<feature type="domain" description="Cyclophilin-like" evidence="1">
    <location>
        <begin position="30"/>
        <end position="141"/>
    </location>
</feature>
<evidence type="ECO:0000313" key="2">
    <source>
        <dbReference type="EMBL" id="VYU58685.1"/>
    </source>
</evidence>